<accession>A0AA38H6P0</accession>
<keyword evidence="3" id="KW-1185">Reference proteome</keyword>
<sequence length="158" mass="16598">MKASTFPALVALFATFLFVSATPLMEVRTDSVGGIQIEIHDKLTVISGETIMGSAGSHAWGPEVIGAHSSIWIAGIGMPDTPTGASAKTDITMQTFKYEGYNRGPDSAGGPTRIPVHGQEAPVVFTLDSLAGEKIHQYDPKSKVSFDCTSVYSPGVPA</sequence>
<dbReference type="Proteomes" id="UP001164286">
    <property type="component" value="Unassembled WGS sequence"/>
</dbReference>
<evidence type="ECO:0000313" key="2">
    <source>
        <dbReference type="EMBL" id="KAI9634852.1"/>
    </source>
</evidence>
<protein>
    <submittedName>
        <fullName evidence="2">Uncharacterized protein</fullName>
    </submittedName>
</protein>
<feature type="signal peptide" evidence="1">
    <location>
        <begin position="1"/>
        <end position="21"/>
    </location>
</feature>
<dbReference type="EMBL" id="JAKWFO010000006">
    <property type="protein sequence ID" value="KAI9634852.1"/>
    <property type="molecule type" value="Genomic_DNA"/>
</dbReference>
<feature type="chain" id="PRO_5041262417" evidence="1">
    <location>
        <begin position="22"/>
        <end position="158"/>
    </location>
</feature>
<gene>
    <name evidence="2" type="ORF">MKK02DRAFT_27985</name>
</gene>
<keyword evidence="1" id="KW-0732">Signal</keyword>
<dbReference type="RefSeq" id="XP_052944629.1">
    <property type="nucleotide sequence ID" value="XM_053087455.1"/>
</dbReference>
<dbReference type="GeneID" id="77726660"/>
<evidence type="ECO:0000256" key="1">
    <source>
        <dbReference type="SAM" id="SignalP"/>
    </source>
</evidence>
<dbReference type="AlphaFoldDB" id="A0AA38H6P0"/>
<name>A0AA38H6P0_9TREE</name>
<organism evidence="2 3">
    <name type="scientific">Dioszegia hungarica</name>
    <dbReference type="NCBI Taxonomy" id="4972"/>
    <lineage>
        <taxon>Eukaryota</taxon>
        <taxon>Fungi</taxon>
        <taxon>Dikarya</taxon>
        <taxon>Basidiomycota</taxon>
        <taxon>Agaricomycotina</taxon>
        <taxon>Tremellomycetes</taxon>
        <taxon>Tremellales</taxon>
        <taxon>Bulleribasidiaceae</taxon>
        <taxon>Dioszegia</taxon>
    </lineage>
</organism>
<evidence type="ECO:0000313" key="3">
    <source>
        <dbReference type="Proteomes" id="UP001164286"/>
    </source>
</evidence>
<comment type="caution">
    <text evidence="2">The sequence shown here is derived from an EMBL/GenBank/DDBJ whole genome shotgun (WGS) entry which is preliminary data.</text>
</comment>
<proteinExistence type="predicted"/>
<reference evidence="2" key="1">
    <citation type="journal article" date="2022" name="G3 (Bethesda)">
        <title>High quality genome of the basidiomycete yeast Dioszegia hungarica PDD-24b-2 isolated from cloud water.</title>
        <authorList>
            <person name="Jarrige D."/>
            <person name="Haridas S."/>
            <person name="Bleykasten-Grosshans C."/>
            <person name="Joly M."/>
            <person name="Nadalig T."/>
            <person name="Sancelme M."/>
            <person name="Vuilleumier S."/>
            <person name="Grigoriev I.V."/>
            <person name="Amato P."/>
            <person name="Bringel F."/>
        </authorList>
    </citation>
    <scope>NUCLEOTIDE SEQUENCE</scope>
    <source>
        <strain evidence="2">PDD-24b-2</strain>
    </source>
</reference>